<proteinExistence type="predicted"/>
<name>A0A9P0MUK9_NEZVI</name>
<evidence type="ECO:0000313" key="2">
    <source>
        <dbReference type="Proteomes" id="UP001152798"/>
    </source>
</evidence>
<accession>A0A9P0MUK9</accession>
<sequence length="80" mass="9453">MACHRVHPNLETLKQSLVRAVERFPQEVPRIRRSDTRFEIFGLQVTAGQEHVCVLYPTASKRHPLFDYVGMKISKERHYF</sequence>
<dbReference type="AlphaFoldDB" id="A0A9P0MUK9"/>
<gene>
    <name evidence="1" type="ORF">NEZAVI_LOCUS12520</name>
</gene>
<reference evidence="1" key="1">
    <citation type="submission" date="2022-01" db="EMBL/GenBank/DDBJ databases">
        <authorList>
            <person name="King R."/>
        </authorList>
    </citation>
    <scope>NUCLEOTIDE SEQUENCE</scope>
</reference>
<dbReference type="EMBL" id="OV725081">
    <property type="protein sequence ID" value="CAH1404036.1"/>
    <property type="molecule type" value="Genomic_DNA"/>
</dbReference>
<protein>
    <submittedName>
        <fullName evidence="1">Uncharacterized protein</fullName>
    </submittedName>
</protein>
<organism evidence="1 2">
    <name type="scientific">Nezara viridula</name>
    <name type="common">Southern green stink bug</name>
    <name type="synonym">Cimex viridulus</name>
    <dbReference type="NCBI Taxonomy" id="85310"/>
    <lineage>
        <taxon>Eukaryota</taxon>
        <taxon>Metazoa</taxon>
        <taxon>Ecdysozoa</taxon>
        <taxon>Arthropoda</taxon>
        <taxon>Hexapoda</taxon>
        <taxon>Insecta</taxon>
        <taxon>Pterygota</taxon>
        <taxon>Neoptera</taxon>
        <taxon>Paraneoptera</taxon>
        <taxon>Hemiptera</taxon>
        <taxon>Heteroptera</taxon>
        <taxon>Panheteroptera</taxon>
        <taxon>Pentatomomorpha</taxon>
        <taxon>Pentatomoidea</taxon>
        <taxon>Pentatomidae</taxon>
        <taxon>Pentatominae</taxon>
        <taxon>Nezara</taxon>
    </lineage>
</organism>
<evidence type="ECO:0000313" key="1">
    <source>
        <dbReference type="EMBL" id="CAH1404036.1"/>
    </source>
</evidence>
<dbReference type="Proteomes" id="UP001152798">
    <property type="component" value="Chromosome 5"/>
</dbReference>
<keyword evidence="2" id="KW-1185">Reference proteome</keyword>